<evidence type="ECO:0000256" key="2">
    <source>
        <dbReference type="ARBA" id="ARBA00022729"/>
    </source>
</evidence>
<dbReference type="InterPro" id="IPR027385">
    <property type="entry name" value="Beta-barrel_OMP"/>
</dbReference>
<organism evidence="6 7">
    <name type="scientific">Ramlibacter aquaticus</name>
    <dbReference type="NCBI Taxonomy" id="2780094"/>
    <lineage>
        <taxon>Bacteria</taxon>
        <taxon>Pseudomonadati</taxon>
        <taxon>Pseudomonadota</taxon>
        <taxon>Betaproteobacteria</taxon>
        <taxon>Burkholderiales</taxon>
        <taxon>Comamonadaceae</taxon>
        <taxon>Ramlibacter</taxon>
    </lineage>
</organism>
<dbReference type="RefSeq" id="WP_193778787.1">
    <property type="nucleotide sequence ID" value="NZ_JADDOJ010000003.1"/>
</dbReference>
<name>A0ABR9SA53_9BURK</name>
<evidence type="ECO:0000256" key="1">
    <source>
        <dbReference type="ARBA" id="ARBA00004442"/>
    </source>
</evidence>
<reference evidence="6 7" key="1">
    <citation type="submission" date="2020-10" db="EMBL/GenBank/DDBJ databases">
        <title>Draft genome of Ramlibacter aquaticus LMG 30558.</title>
        <authorList>
            <person name="Props R."/>
        </authorList>
    </citation>
    <scope>NUCLEOTIDE SEQUENCE [LARGE SCALE GENOMIC DNA]</scope>
    <source>
        <strain evidence="6 7">LMG 30558</strain>
    </source>
</reference>
<gene>
    <name evidence="6" type="ORF">IM725_01455</name>
</gene>
<comment type="caution">
    <text evidence="6">The sequence shown here is derived from an EMBL/GenBank/DDBJ whole genome shotgun (WGS) entry which is preliminary data.</text>
</comment>
<evidence type="ECO:0000313" key="6">
    <source>
        <dbReference type="EMBL" id="MBE7939235.1"/>
    </source>
</evidence>
<evidence type="ECO:0000256" key="4">
    <source>
        <dbReference type="SAM" id="SignalP"/>
    </source>
</evidence>
<dbReference type="Gene3D" id="2.40.160.20">
    <property type="match status" value="1"/>
</dbReference>
<feature type="region of interest" description="Disordered" evidence="3">
    <location>
        <begin position="173"/>
        <end position="194"/>
    </location>
</feature>
<evidence type="ECO:0000259" key="5">
    <source>
        <dbReference type="Pfam" id="PF13505"/>
    </source>
</evidence>
<keyword evidence="7" id="KW-1185">Reference proteome</keyword>
<dbReference type="InterPro" id="IPR011250">
    <property type="entry name" value="OMP/PagP_B-barrel"/>
</dbReference>
<accession>A0ABR9SA53</accession>
<evidence type="ECO:0000313" key="7">
    <source>
        <dbReference type="Proteomes" id="UP000715965"/>
    </source>
</evidence>
<dbReference type="SUPFAM" id="SSF56925">
    <property type="entry name" value="OMPA-like"/>
    <property type="match status" value="1"/>
</dbReference>
<dbReference type="Proteomes" id="UP000715965">
    <property type="component" value="Unassembled WGS sequence"/>
</dbReference>
<dbReference type="EMBL" id="JADDOJ010000003">
    <property type="protein sequence ID" value="MBE7939235.1"/>
    <property type="molecule type" value="Genomic_DNA"/>
</dbReference>
<feature type="signal peptide" evidence="4">
    <location>
        <begin position="1"/>
        <end position="24"/>
    </location>
</feature>
<feature type="chain" id="PRO_5045521051" evidence="4">
    <location>
        <begin position="25"/>
        <end position="194"/>
    </location>
</feature>
<dbReference type="Pfam" id="PF13505">
    <property type="entry name" value="OMP_b-brl"/>
    <property type="match status" value="1"/>
</dbReference>
<evidence type="ECO:0000256" key="3">
    <source>
        <dbReference type="SAM" id="MobiDB-lite"/>
    </source>
</evidence>
<proteinExistence type="predicted"/>
<feature type="domain" description="Outer membrane protein beta-barrel" evidence="5">
    <location>
        <begin position="13"/>
        <end position="191"/>
    </location>
</feature>
<protein>
    <submittedName>
        <fullName evidence="6">Outer membrane beta-barrel protein</fullName>
    </submittedName>
</protein>
<comment type="subcellular location">
    <subcellularLocation>
        <location evidence="1">Cell outer membrane</location>
    </subcellularLocation>
</comment>
<keyword evidence="2 4" id="KW-0732">Signal</keyword>
<sequence>MGVGRSMGLVLASFLGMATGAAHAQAAPGSGLAPGRYLGLSLGTDRFGVACDQSTQLLCTRDDRAARLTAGTDLGKHWGAEFSWVDMGRVPRLGGETHAQGLNFSVVGRARLASSVGVFGRLGTTYGRTDSSVMGAAPAGNAETGFGLAWGGGVSYDITPRLSATLEMDSQDFRFPGGSRDPVRSTSLGLRLRY</sequence>